<reference evidence="6" key="1">
    <citation type="submission" date="2022-11" db="UniProtKB">
        <authorList>
            <consortium name="WormBaseParasite"/>
        </authorList>
    </citation>
    <scope>IDENTIFICATION</scope>
</reference>
<dbReference type="Proteomes" id="UP000887566">
    <property type="component" value="Unplaced"/>
</dbReference>
<name>A0A914UYS0_9BILA</name>
<proteinExistence type="inferred from homology"/>
<keyword evidence="4" id="KW-0732">Signal</keyword>
<accession>A0A914UYS0</accession>
<dbReference type="InterPro" id="IPR029034">
    <property type="entry name" value="Cystine-knot_cytokine"/>
</dbReference>
<dbReference type="InterPro" id="IPR010345">
    <property type="entry name" value="IL-17_fam"/>
</dbReference>
<organism evidence="5 6">
    <name type="scientific">Plectus sambesii</name>
    <dbReference type="NCBI Taxonomy" id="2011161"/>
    <lineage>
        <taxon>Eukaryota</taxon>
        <taxon>Metazoa</taxon>
        <taxon>Ecdysozoa</taxon>
        <taxon>Nematoda</taxon>
        <taxon>Chromadorea</taxon>
        <taxon>Plectida</taxon>
        <taxon>Plectina</taxon>
        <taxon>Plectoidea</taxon>
        <taxon>Plectidae</taxon>
        <taxon>Plectus</taxon>
    </lineage>
</organism>
<evidence type="ECO:0000256" key="4">
    <source>
        <dbReference type="ARBA" id="ARBA00022729"/>
    </source>
</evidence>
<evidence type="ECO:0000256" key="1">
    <source>
        <dbReference type="ARBA" id="ARBA00004613"/>
    </source>
</evidence>
<dbReference type="Gene3D" id="2.10.90.10">
    <property type="entry name" value="Cystine-knot cytokines"/>
    <property type="match status" value="1"/>
</dbReference>
<evidence type="ECO:0000313" key="5">
    <source>
        <dbReference type="Proteomes" id="UP000887566"/>
    </source>
</evidence>
<keyword evidence="5" id="KW-1185">Reference proteome</keyword>
<comment type="subcellular location">
    <subcellularLocation>
        <location evidence="1">Secreted</location>
    </subcellularLocation>
</comment>
<dbReference type="Pfam" id="PF06083">
    <property type="entry name" value="IL17"/>
    <property type="match status" value="1"/>
</dbReference>
<keyword evidence="3" id="KW-0964">Secreted</keyword>
<dbReference type="SUPFAM" id="SSF57501">
    <property type="entry name" value="Cystine-knot cytokines"/>
    <property type="match status" value="1"/>
</dbReference>
<evidence type="ECO:0000313" key="6">
    <source>
        <dbReference type="WBParaSite" id="PSAMB.scaffold13710size2150.g35633.t1"/>
    </source>
</evidence>
<evidence type="ECO:0000256" key="3">
    <source>
        <dbReference type="ARBA" id="ARBA00022525"/>
    </source>
</evidence>
<dbReference type="GO" id="GO:0005576">
    <property type="term" value="C:extracellular region"/>
    <property type="evidence" value="ECO:0007669"/>
    <property type="project" value="UniProtKB-SubCell"/>
</dbReference>
<evidence type="ECO:0000256" key="2">
    <source>
        <dbReference type="ARBA" id="ARBA00007236"/>
    </source>
</evidence>
<dbReference type="GO" id="GO:0005125">
    <property type="term" value="F:cytokine activity"/>
    <property type="evidence" value="ECO:0007669"/>
    <property type="project" value="InterPro"/>
</dbReference>
<comment type="similarity">
    <text evidence="2">Belongs to the IL-17 family.</text>
</comment>
<sequence length="335" mass="36934">MTQDCRPDRGITQSSWLVALRVTAENTTAAWTDGADGDRFGGLGEANSVGLDATGYYKPSDEPSASALLLTRLHRRRTAPHSSRCYTTTTAGRAPLCRLSSSGRGRRADQSAHTCAIVPPNMVSLTAASVELLFVSAIFSVLMGLGLCRRIPPASKRSGQHQPECRPSDSELHSWGRWASRANHTSRHLSLLAPVLPEMELRRIVESELPLNPVLAGDDGCPARLNQLQGDPLMVRSLCPWYWRINYDPLRIPATLPEARCRCERAVTGNRLFACHPLTMRIRVGRYDDNCGQYVDDEFELSVACISVVQPKLVVDPIEFTGVQKTFVIATDHEI</sequence>
<protein>
    <submittedName>
        <fullName evidence="6">Uncharacterized protein</fullName>
    </submittedName>
</protein>
<dbReference type="AlphaFoldDB" id="A0A914UYS0"/>
<dbReference type="WBParaSite" id="PSAMB.scaffold13710size2150.g35633.t1">
    <property type="protein sequence ID" value="PSAMB.scaffold13710size2150.g35633.t1"/>
    <property type="gene ID" value="PSAMB.scaffold13710size2150.g35633"/>
</dbReference>